<protein>
    <submittedName>
        <fullName evidence="3">Single-stranded-DNA-specific exonuclease RecJ</fullName>
    </submittedName>
</protein>
<gene>
    <name evidence="3" type="ORF">LEA_20319</name>
</gene>
<dbReference type="InterPro" id="IPR038763">
    <property type="entry name" value="DHH_sf"/>
</dbReference>
<keyword evidence="3" id="KW-0269">Exonuclease</keyword>
<dbReference type="PANTHER" id="PTHR30255">
    <property type="entry name" value="SINGLE-STRANDED-DNA-SPECIFIC EXONUCLEASE RECJ"/>
    <property type="match status" value="1"/>
</dbReference>
<keyword evidence="3" id="KW-0540">Nuclease</keyword>
<proteinExistence type="predicted"/>
<keyword evidence="3" id="KW-0378">Hydrolase</keyword>
<dbReference type="InterPro" id="IPR001667">
    <property type="entry name" value="DDH_dom"/>
</dbReference>
<dbReference type="Gene3D" id="3.90.1640.30">
    <property type="match status" value="1"/>
</dbReference>
<sequence length="201" mass="21668">AKELSVDLVITDHHKQSEELPEAVAVVDPQRTDCNIPFRDWAGVGVAFKTICAVEGDGEEELLDEFSDLVAIGTLADVVPLKKENRALVYEGLKRINSGSRQGIEALKNAAGVSGKKLGAGGISFTLAPRINAAGRMGSAMTAFRLLLSDDENDAAELDKNIDTYNKERHSVRKRDNKAGDSGNREPYPNEKYASVIVVSG</sequence>
<accession>K1RP05</accession>
<dbReference type="GO" id="GO:0004527">
    <property type="term" value="F:exonuclease activity"/>
    <property type="evidence" value="ECO:0007669"/>
    <property type="project" value="UniProtKB-KW"/>
</dbReference>
<dbReference type="InterPro" id="IPR051673">
    <property type="entry name" value="SSDNA_exonuclease_RecJ"/>
</dbReference>
<dbReference type="SUPFAM" id="SSF64182">
    <property type="entry name" value="DHH phosphoesterases"/>
    <property type="match status" value="1"/>
</dbReference>
<organism evidence="3">
    <name type="scientific">human gut metagenome</name>
    <dbReference type="NCBI Taxonomy" id="408170"/>
    <lineage>
        <taxon>unclassified sequences</taxon>
        <taxon>metagenomes</taxon>
        <taxon>organismal metagenomes</taxon>
    </lineage>
</organism>
<dbReference type="AlphaFoldDB" id="K1RP05"/>
<feature type="non-terminal residue" evidence="3">
    <location>
        <position position="201"/>
    </location>
</feature>
<evidence type="ECO:0000313" key="3">
    <source>
        <dbReference type="EMBL" id="EKC45254.1"/>
    </source>
</evidence>
<evidence type="ECO:0000256" key="1">
    <source>
        <dbReference type="SAM" id="MobiDB-lite"/>
    </source>
</evidence>
<comment type="caution">
    <text evidence="3">The sequence shown here is derived from an EMBL/GenBank/DDBJ whole genome shotgun (WGS) entry which is preliminary data.</text>
</comment>
<feature type="domain" description="DDH" evidence="2">
    <location>
        <begin position="1"/>
        <end position="74"/>
    </location>
</feature>
<evidence type="ECO:0000259" key="2">
    <source>
        <dbReference type="Pfam" id="PF01368"/>
    </source>
</evidence>
<dbReference type="Pfam" id="PF01368">
    <property type="entry name" value="DHH"/>
    <property type="match status" value="1"/>
</dbReference>
<name>K1RP05_9ZZZZ</name>
<dbReference type="PANTHER" id="PTHR30255:SF2">
    <property type="entry name" value="SINGLE-STRANDED-DNA-SPECIFIC EXONUCLEASE RECJ"/>
    <property type="match status" value="1"/>
</dbReference>
<feature type="non-terminal residue" evidence="3">
    <location>
        <position position="1"/>
    </location>
</feature>
<feature type="region of interest" description="Disordered" evidence="1">
    <location>
        <begin position="168"/>
        <end position="193"/>
    </location>
</feature>
<reference evidence="3" key="1">
    <citation type="journal article" date="2013" name="Environ. Microbiol.">
        <title>Microbiota from the distal guts of lean and obese adolescents exhibit partial functional redundancy besides clear differences in community structure.</title>
        <authorList>
            <person name="Ferrer M."/>
            <person name="Ruiz A."/>
            <person name="Lanza F."/>
            <person name="Haange S.B."/>
            <person name="Oberbach A."/>
            <person name="Till H."/>
            <person name="Bargiela R."/>
            <person name="Campoy C."/>
            <person name="Segura M.T."/>
            <person name="Richter M."/>
            <person name="von Bergen M."/>
            <person name="Seifert J."/>
            <person name="Suarez A."/>
        </authorList>
    </citation>
    <scope>NUCLEOTIDE SEQUENCE</scope>
</reference>
<dbReference type="EMBL" id="AJWY01013964">
    <property type="protein sequence ID" value="EKC45254.1"/>
    <property type="molecule type" value="Genomic_DNA"/>
</dbReference>